<evidence type="ECO:0000256" key="1">
    <source>
        <dbReference type="SAM" id="MobiDB-lite"/>
    </source>
</evidence>
<sequence length="163" mass="17923">MEQLISFLMHNFYFVIVAVGVIYSLFFRKSPSGRRSPNRMPDFGGGGKRLPRRPDESGAPIPSTSLPESEERPSQALRRQTPPPVARPQQPVRAETRHLDAIASPLSSPIVASAKPRSSAAPTPMSSSLVGSDVRGLSKEDLTRAVVWAEILGPPRARRPYRR</sequence>
<comment type="caution">
    <text evidence="3">The sequence shown here is derived from an EMBL/GenBank/DDBJ whole genome shotgun (WGS) entry which is preliminary data.</text>
</comment>
<gene>
    <name evidence="3" type="ORF">DFP95_101206</name>
</gene>
<dbReference type="AlphaFoldDB" id="A0A3D9IVX2"/>
<evidence type="ECO:0000313" key="3">
    <source>
        <dbReference type="EMBL" id="RED65717.1"/>
    </source>
</evidence>
<proteinExistence type="predicted"/>
<feature type="transmembrane region" description="Helical" evidence="2">
    <location>
        <begin position="6"/>
        <end position="26"/>
    </location>
</feature>
<organism evidence="3 4">
    <name type="scientific">Cohnella lupini</name>
    <dbReference type="NCBI Taxonomy" id="1294267"/>
    <lineage>
        <taxon>Bacteria</taxon>
        <taxon>Bacillati</taxon>
        <taxon>Bacillota</taxon>
        <taxon>Bacilli</taxon>
        <taxon>Bacillales</taxon>
        <taxon>Paenibacillaceae</taxon>
        <taxon>Cohnella</taxon>
    </lineage>
</organism>
<reference evidence="3 4" key="1">
    <citation type="submission" date="2018-07" db="EMBL/GenBank/DDBJ databases">
        <title>Genomic Encyclopedia of Type Strains, Phase III (KMG-III): the genomes of soil and plant-associated and newly described type strains.</title>
        <authorList>
            <person name="Whitman W."/>
        </authorList>
    </citation>
    <scope>NUCLEOTIDE SEQUENCE [LARGE SCALE GENOMIC DNA]</scope>
    <source>
        <strain evidence="3 4">CECT 8236</strain>
    </source>
</reference>
<keyword evidence="2" id="KW-1133">Transmembrane helix</keyword>
<dbReference type="OrthoDB" id="1798639at2"/>
<dbReference type="RefSeq" id="WP_115990706.1">
    <property type="nucleotide sequence ID" value="NZ_QRDY01000001.1"/>
</dbReference>
<feature type="region of interest" description="Disordered" evidence="1">
    <location>
        <begin position="33"/>
        <end position="136"/>
    </location>
</feature>
<name>A0A3D9IVX2_9BACL</name>
<dbReference type="Proteomes" id="UP000256869">
    <property type="component" value="Unassembled WGS sequence"/>
</dbReference>
<accession>A0A3D9IVX2</accession>
<keyword evidence="2" id="KW-0812">Transmembrane</keyword>
<protein>
    <submittedName>
        <fullName evidence="3">Uncharacterized protein</fullName>
    </submittedName>
</protein>
<evidence type="ECO:0000256" key="2">
    <source>
        <dbReference type="SAM" id="Phobius"/>
    </source>
</evidence>
<keyword evidence="2" id="KW-0472">Membrane</keyword>
<evidence type="ECO:0000313" key="4">
    <source>
        <dbReference type="Proteomes" id="UP000256869"/>
    </source>
</evidence>
<keyword evidence="4" id="KW-1185">Reference proteome</keyword>
<dbReference type="EMBL" id="QRDY01000001">
    <property type="protein sequence ID" value="RED65717.1"/>
    <property type="molecule type" value="Genomic_DNA"/>
</dbReference>
<feature type="compositionally biased region" description="Polar residues" evidence="1">
    <location>
        <begin position="120"/>
        <end position="130"/>
    </location>
</feature>